<dbReference type="PANTHER" id="PTHR21319:SF53">
    <property type="entry name" value="RING FINGER AND CHY ZINC FINGER DOMAIN-CONTAINING PROTEIN 1"/>
    <property type="match status" value="1"/>
</dbReference>
<dbReference type="Proteomes" id="UP001159427">
    <property type="component" value="Unassembled WGS sequence"/>
</dbReference>
<reference evidence="1 2" key="1">
    <citation type="submission" date="2022-05" db="EMBL/GenBank/DDBJ databases">
        <authorList>
            <consortium name="Genoscope - CEA"/>
            <person name="William W."/>
        </authorList>
    </citation>
    <scope>NUCLEOTIDE SEQUENCE [LARGE SCALE GENOMIC DNA]</scope>
</reference>
<evidence type="ECO:0000313" key="1">
    <source>
        <dbReference type="EMBL" id="CAH3165847.1"/>
    </source>
</evidence>
<organism evidence="1 2">
    <name type="scientific">Porites evermanni</name>
    <dbReference type="NCBI Taxonomy" id="104178"/>
    <lineage>
        <taxon>Eukaryota</taxon>
        <taxon>Metazoa</taxon>
        <taxon>Cnidaria</taxon>
        <taxon>Anthozoa</taxon>
        <taxon>Hexacorallia</taxon>
        <taxon>Scleractinia</taxon>
        <taxon>Fungiina</taxon>
        <taxon>Poritidae</taxon>
        <taxon>Porites</taxon>
    </lineage>
</organism>
<keyword evidence="2" id="KW-1185">Reference proteome</keyword>
<comment type="caution">
    <text evidence="1">The sequence shown here is derived from an EMBL/GenBank/DDBJ whole genome shotgun (WGS) entry which is preliminary data.</text>
</comment>
<dbReference type="EMBL" id="CALNXI010001348">
    <property type="protein sequence ID" value="CAH3165847.1"/>
    <property type="molecule type" value="Genomic_DNA"/>
</dbReference>
<gene>
    <name evidence="1" type="ORF">PEVE_00005456</name>
</gene>
<sequence>IGEDSAKFPECEENMCAYICAICKHFTSGDKNWYHCEKRRICSDRLSQERNASNPGYQRFRGSFHGQQLQPYLEIPEDGLADLFVIKHTRDEALSRDLLSKYGFKAAAATQLQALNYDLLKKETPFIEEKSLRHVAMVAKFLDDNKPKATDQKTSLKRGPKRALKKTRELCGLVTNSYKKLKTVHFTGSSKEMQCSKGMVFERFGLKTVIDFAHFGLESGMVFEGRTYSIPNEEERELSDFEMDLNIRQRDLPKISEDSAKCDRCKRKMSAYFCAICEHFTDVDKNPYHFEKCAICGTNIDHLSLSRERNVANPAYQRYQGKTLQRSSIENRGNGLADWFVIKHTKDQALLRYLLSKYGFKAADATQKSNPQLTGSSSST</sequence>
<feature type="non-terminal residue" evidence="1">
    <location>
        <position position="1"/>
    </location>
</feature>
<dbReference type="SUPFAM" id="SSF161245">
    <property type="entry name" value="Zinc hairpin stack"/>
    <property type="match status" value="1"/>
</dbReference>
<dbReference type="InterPro" id="IPR037275">
    <property type="entry name" value="Znf_CTCHY_sf"/>
</dbReference>
<dbReference type="PANTHER" id="PTHR21319">
    <property type="entry name" value="RING FINGER AND CHY ZINC FINGER DOMAIN-CONTAINING PROTEIN 1"/>
    <property type="match status" value="1"/>
</dbReference>
<protein>
    <submittedName>
        <fullName evidence="1">Uncharacterized protein</fullName>
    </submittedName>
</protein>
<name>A0ABN8QN53_9CNID</name>
<accession>A0ABN8QN53</accession>
<proteinExistence type="predicted"/>
<evidence type="ECO:0000313" key="2">
    <source>
        <dbReference type="Proteomes" id="UP001159427"/>
    </source>
</evidence>